<dbReference type="EMBL" id="REGN01012993">
    <property type="protein sequence ID" value="RMZ94523.1"/>
    <property type="molecule type" value="Genomic_DNA"/>
</dbReference>
<dbReference type="AlphaFoldDB" id="A0A3M7P667"/>
<accession>A0A3M7P667</accession>
<keyword evidence="1" id="KW-0808">Transferase</keyword>
<keyword evidence="1" id="KW-0418">Kinase</keyword>
<keyword evidence="2" id="KW-1185">Reference proteome</keyword>
<dbReference type="GO" id="GO:0016301">
    <property type="term" value="F:kinase activity"/>
    <property type="evidence" value="ECO:0007669"/>
    <property type="project" value="UniProtKB-KW"/>
</dbReference>
<protein>
    <submittedName>
        <fullName evidence="1">Kinase suppressor of Ras 2 isoform X2</fullName>
    </submittedName>
</protein>
<gene>
    <name evidence="1" type="ORF">BpHYR1_038484</name>
</gene>
<dbReference type="Proteomes" id="UP000276133">
    <property type="component" value="Unassembled WGS sequence"/>
</dbReference>
<evidence type="ECO:0000313" key="2">
    <source>
        <dbReference type="Proteomes" id="UP000276133"/>
    </source>
</evidence>
<sequence length="79" mass="9357">IILLKCWSKDPSNRPDFSRLLETFRGIPKKSKLFRSPSHPNDLAKSIKILKKNIIWACVFNNLIFFRIKQELPYLDELI</sequence>
<feature type="non-terminal residue" evidence="1">
    <location>
        <position position="1"/>
    </location>
</feature>
<reference evidence="1 2" key="1">
    <citation type="journal article" date="2018" name="Sci. Rep.">
        <title>Genomic signatures of local adaptation to the degree of environmental predictability in rotifers.</title>
        <authorList>
            <person name="Franch-Gras L."/>
            <person name="Hahn C."/>
            <person name="Garcia-Roger E.M."/>
            <person name="Carmona M.J."/>
            <person name="Serra M."/>
            <person name="Gomez A."/>
        </authorList>
    </citation>
    <scope>NUCLEOTIDE SEQUENCE [LARGE SCALE GENOMIC DNA]</scope>
    <source>
        <strain evidence="1">HYR1</strain>
    </source>
</reference>
<comment type="caution">
    <text evidence="1">The sequence shown here is derived from an EMBL/GenBank/DDBJ whole genome shotgun (WGS) entry which is preliminary data.</text>
</comment>
<organism evidence="1 2">
    <name type="scientific">Brachionus plicatilis</name>
    <name type="common">Marine rotifer</name>
    <name type="synonym">Brachionus muelleri</name>
    <dbReference type="NCBI Taxonomy" id="10195"/>
    <lineage>
        <taxon>Eukaryota</taxon>
        <taxon>Metazoa</taxon>
        <taxon>Spiralia</taxon>
        <taxon>Gnathifera</taxon>
        <taxon>Rotifera</taxon>
        <taxon>Eurotatoria</taxon>
        <taxon>Monogononta</taxon>
        <taxon>Pseudotrocha</taxon>
        <taxon>Ploima</taxon>
        <taxon>Brachionidae</taxon>
        <taxon>Brachionus</taxon>
    </lineage>
</organism>
<name>A0A3M7P667_BRAPC</name>
<dbReference type="STRING" id="10195.A0A3M7P667"/>
<proteinExistence type="predicted"/>
<evidence type="ECO:0000313" key="1">
    <source>
        <dbReference type="EMBL" id="RMZ94523.1"/>
    </source>
</evidence>